<reference evidence="2" key="1">
    <citation type="submission" date="2019-04" db="EMBL/GenBank/DDBJ databases">
        <title>Draft genome sequence of Pseudonocardiaceae bacterium SL3-2-4.</title>
        <authorList>
            <person name="Ningsih F."/>
            <person name="Yokota A."/>
            <person name="Sakai Y."/>
            <person name="Nanatani K."/>
            <person name="Yabe S."/>
            <person name="Oetari A."/>
            <person name="Sjamsuridzal W."/>
        </authorList>
    </citation>
    <scope>NUCLEOTIDE SEQUENCE [LARGE SCALE GENOMIC DNA]</scope>
    <source>
        <strain evidence="2">SL3-2-4</strain>
    </source>
</reference>
<dbReference type="Proteomes" id="UP000298860">
    <property type="component" value="Unassembled WGS sequence"/>
</dbReference>
<name>A0A4D4J909_9PSEU</name>
<dbReference type="EMBL" id="BJFL01000020">
    <property type="protein sequence ID" value="GDY32024.1"/>
    <property type="molecule type" value="Genomic_DNA"/>
</dbReference>
<comment type="caution">
    <text evidence="1">The sequence shown here is derived from an EMBL/GenBank/DDBJ whole genome shotgun (WGS) entry which is preliminary data.</text>
</comment>
<evidence type="ECO:0000313" key="1">
    <source>
        <dbReference type="EMBL" id="GDY32024.1"/>
    </source>
</evidence>
<keyword evidence="2" id="KW-1185">Reference proteome</keyword>
<evidence type="ECO:0008006" key="3">
    <source>
        <dbReference type="Google" id="ProtNLM"/>
    </source>
</evidence>
<protein>
    <recommendedName>
        <fullName evidence="3">IrrE N-terminal-like domain-containing protein</fullName>
    </recommendedName>
</protein>
<dbReference type="AlphaFoldDB" id="A0A4D4J909"/>
<proteinExistence type="predicted"/>
<organism evidence="1 2">
    <name type="scientific">Gandjariella thermophila</name>
    <dbReference type="NCBI Taxonomy" id="1931992"/>
    <lineage>
        <taxon>Bacteria</taxon>
        <taxon>Bacillati</taxon>
        <taxon>Actinomycetota</taxon>
        <taxon>Actinomycetes</taxon>
        <taxon>Pseudonocardiales</taxon>
        <taxon>Pseudonocardiaceae</taxon>
        <taxon>Gandjariella</taxon>
    </lineage>
</organism>
<evidence type="ECO:0000313" key="2">
    <source>
        <dbReference type="Proteomes" id="UP000298860"/>
    </source>
</evidence>
<gene>
    <name evidence="1" type="ORF">GTS_36570</name>
</gene>
<sequence>MPAVVVCHNTLTLSQKKGEDRVESLLQRRIGEFRLRRRLRKELRAVGLDSPASMDELCARLSQHRGRPITVLAYPLPVPGPSGLWIKRAADDVILYQAATTPAHHEQIKAHELGHILSNHPAETSEEEDLQALMPNIPIEVIRRAMRRRTTYHGSAYEWEAETVASILLESAAVARSVNLPSRSTRARHVQRALGDGRNWL</sequence>
<accession>A0A4D4J909</accession>